<dbReference type="Proteomes" id="UP001368500">
    <property type="component" value="Unassembled WGS sequence"/>
</dbReference>
<dbReference type="PROSITE" id="PS00455">
    <property type="entry name" value="AMP_BINDING"/>
    <property type="match status" value="1"/>
</dbReference>
<evidence type="ECO:0000313" key="5">
    <source>
        <dbReference type="EMBL" id="MEK8026553.1"/>
    </source>
</evidence>
<dbReference type="InterPro" id="IPR020845">
    <property type="entry name" value="AMP-binding_CS"/>
</dbReference>
<dbReference type="InterPro" id="IPR000873">
    <property type="entry name" value="AMP-dep_synth/lig_dom"/>
</dbReference>
<dbReference type="Gene3D" id="3.40.50.12780">
    <property type="entry name" value="N-terminal domain of ligase-like"/>
    <property type="match status" value="1"/>
</dbReference>
<comment type="caution">
    <text evidence="5">The sequence shown here is derived from an EMBL/GenBank/DDBJ whole genome shotgun (WGS) entry which is preliminary data.</text>
</comment>
<organism evidence="5 6">
    <name type="scientific">Pseudaquabacterium rugosum</name>
    <dbReference type="NCBI Taxonomy" id="2984194"/>
    <lineage>
        <taxon>Bacteria</taxon>
        <taxon>Pseudomonadati</taxon>
        <taxon>Pseudomonadota</taxon>
        <taxon>Betaproteobacteria</taxon>
        <taxon>Burkholderiales</taxon>
        <taxon>Sphaerotilaceae</taxon>
        <taxon>Pseudaquabacterium</taxon>
    </lineage>
</organism>
<evidence type="ECO:0000256" key="1">
    <source>
        <dbReference type="ARBA" id="ARBA00006432"/>
    </source>
</evidence>
<keyword evidence="2" id="KW-0436">Ligase</keyword>
<dbReference type="InterPro" id="IPR045851">
    <property type="entry name" value="AMP-bd_C_sf"/>
</dbReference>
<dbReference type="SUPFAM" id="SSF56801">
    <property type="entry name" value="Acetyl-CoA synthetase-like"/>
    <property type="match status" value="1"/>
</dbReference>
<evidence type="ECO:0000259" key="4">
    <source>
        <dbReference type="Pfam" id="PF13193"/>
    </source>
</evidence>
<comment type="similarity">
    <text evidence="1">Belongs to the ATP-dependent AMP-binding enzyme family.</text>
</comment>
<evidence type="ECO:0000259" key="3">
    <source>
        <dbReference type="Pfam" id="PF00501"/>
    </source>
</evidence>
<dbReference type="Gene3D" id="3.30.300.30">
    <property type="match status" value="1"/>
</dbReference>
<proteinExistence type="inferred from homology"/>
<dbReference type="EMBL" id="JBBUTF010000009">
    <property type="protein sequence ID" value="MEK8026553.1"/>
    <property type="molecule type" value="Genomic_DNA"/>
</dbReference>
<reference evidence="5 6" key="1">
    <citation type="submission" date="2024-04" db="EMBL/GenBank/DDBJ databases">
        <title>Novel species of the genus Ideonella isolated from streams.</title>
        <authorList>
            <person name="Lu H."/>
        </authorList>
    </citation>
    <scope>NUCLEOTIDE SEQUENCE [LARGE SCALE GENOMIC DNA]</scope>
    <source>
        <strain evidence="5 6">BYS139W</strain>
    </source>
</reference>
<dbReference type="Pfam" id="PF00501">
    <property type="entry name" value="AMP-binding"/>
    <property type="match status" value="1"/>
</dbReference>
<dbReference type="PANTHER" id="PTHR43201:SF5">
    <property type="entry name" value="MEDIUM-CHAIN ACYL-COA LIGASE ACSF2, MITOCHONDRIAL"/>
    <property type="match status" value="1"/>
</dbReference>
<accession>A0ABU9BAE8</accession>
<evidence type="ECO:0000256" key="2">
    <source>
        <dbReference type="ARBA" id="ARBA00022598"/>
    </source>
</evidence>
<dbReference type="Pfam" id="PF13193">
    <property type="entry name" value="AMP-binding_C"/>
    <property type="match status" value="1"/>
</dbReference>
<protein>
    <submittedName>
        <fullName evidence="5">AMP-binding protein</fullName>
    </submittedName>
</protein>
<keyword evidence="6" id="KW-1185">Reference proteome</keyword>
<sequence>MLDGFVPFPPEFAERYRARGWWADRTLAQEFSAAFVRHAPRTALIDGERRWTYAQLDAASTNLALNLLDIGLQPLDRVLPVLPNVAEFVILYFALQKIGCIPIAALVTHRHAELNQFTRLSQARCAVYPDQVRESGGSFRFGPVIERVQAEHACLQLRIVLGQAGPGEHSLLDLIERPARRPRSDLATLAFGPTDPCIFQLSGGTTGIPKLIPRTHNDYAYNSKVASEVAGVAQDSVLLLVLPIAHNLPLACPGIQGFILNGATVVVHANTRPAEMAALIARHRVTHIKVVPALLIRLINDPAVQQADLSSVRQIQSGGQRMQPEVRLRTRQLFRNAFVQENFGMSEGLLMFVRTGDPEVVQLETCGRPVCADDEVRLIDDEGREVPDGEVGELACRGPYTLRGYYAVPEYNARQFTADGFYRSGDLMRRHPSGNYIVEGRKKDLINRGGEKISAEEIENLILQHPAVQNVACVPMPDEAMGEKMCAWVILRAGQALSLQELVAFLMGQEIAKFKLPERLEVVADFPVSTFGKVSKKALAERIAAMVEAERAAASASAAASAPAVAS</sequence>
<feature type="domain" description="AMP-binding enzyme C-terminal" evidence="4">
    <location>
        <begin position="457"/>
        <end position="533"/>
    </location>
</feature>
<dbReference type="InterPro" id="IPR025110">
    <property type="entry name" value="AMP-bd_C"/>
</dbReference>
<gene>
    <name evidence="5" type="ORF">AACH11_11335</name>
</gene>
<feature type="domain" description="AMP-dependent synthetase/ligase" evidence="3">
    <location>
        <begin position="36"/>
        <end position="406"/>
    </location>
</feature>
<dbReference type="InterPro" id="IPR042099">
    <property type="entry name" value="ANL_N_sf"/>
</dbReference>
<evidence type="ECO:0000313" key="6">
    <source>
        <dbReference type="Proteomes" id="UP001368500"/>
    </source>
</evidence>
<name>A0ABU9BAE8_9BURK</name>
<dbReference type="PANTHER" id="PTHR43201">
    <property type="entry name" value="ACYL-COA SYNTHETASE"/>
    <property type="match status" value="1"/>
</dbReference>
<dbReference type="RefSeq" id="WP_341374339.1">
    <property type="nucleotide sequence ID" value="NZ_JBBUTF010000009.1"/>
</dbReference>